<sequence>MKLYVIKRNGSRQEVRLDEITAHVQSLCYGLNAEFVDAAAVTVKVVKGVHPGVTTEQLNAYAADVAASMTYIHYDYALLAGRILIDNLHKRLDSSFSATIKNLHGHGLVSDDLLRISETHAETLDAAIAYELDFDYKYFGYKTLENGYLLKINNQVAERPQHMLMRVALGIHGDDIEDAIETYRMMSQKLFTHASPTLFSAGTRIPQMCSCFLLGVKNDSIDGIYTTLGDCAAISKYGGGIGVNVHEVRARGSKINSTNGTASGLEPMVRVFNNMVRHVDQGGKRKGALAVYIEPWHADIYSVLNLKRNMGAEDCKARDLMYALWVPDLFMRRVNADDMWSLMCPHQCPGLADCYGDEFERLYERYENEGRYRQRVRAQDLHRFIVETQVETGGPYMLFKDACNRKSNQQNLGVIKCSNLCAEIVQYSDAEETAVCNLASIAVNQCVRVEDGTYDFEKLKTITKVVVRNLNKIIDRNHYPIASAKRSNEKHRPIGVGIQGLADAFVLLRMPYESEEATVLNKQIAETIYYGALEASCELAQRDGSYTTFAGSPASRGVLQYDMWNVTPSSMWDWQTLKDNIRAYGLRNSLLVAYMPTATTAQILGNNESFEPFTSNVYLRRVLAGEFQVVNQYLIDDLIKLNLYTPEIRNTIFAHKGSIQNIEGIPDSVKGLYKTAWEMKTKRMIEMAADRNAFIDQSQSFNLFVAEPTYAIMTSIHNHSWRCGLKTGMYYLRTKPAAHTQQFTVEQQQQPPLCKRKNPMKMMSTHVLVVKLNVSLFFG</sequence>
<comment type="similarity">
    <text evidence="1 9">Belongs to the ribonucleoside diphosphate reductase large chain family.</text>
</comment>
<organism evidence="11 12">
    <name type="scientific">Agrotis segetum nucleopolyhedrovirus B</name>
    <dbReference type="NCBI Taxonomy" id="1580580"/>
    <lineage>
        <taxon>Viruses</taxon>
        <taxon>Viruses incertae sedis</taxon>
        <taxon>Naldaviricetes</taxon>
        <taxon>Lefavirales</taxon>
        <taxon>Baculoviridae</taxon>
        <taxon>Alphabaculovirus</taxon>
        <taxon>Alphabaculovirus alteragsegetum</taxon>
    </lineage>
</organism>
<dbReference type="GO" id="GO:0009263">
    <property type="term" value="P:deoxyribonucleotide biosynthetic process"/>
    <property type="evidence" value="ECO:0007669"/>
    <property type="project" value="UniProtKB-KW"/>
</dbReference>
<protein>
    <recommendedName>
        <fullName evidence="2 9">Ribonucleoside-diphosphate reductase</fullName>
        <ecNumber evidence="2 9">1.17.4.1</ecNumber>
    </recommendedName>
</protein>
<dbReference type="SUPFAM" id="SSF48168">
    <property type="entry name" value="R1 subunit of ribonucleotide reductase, N-terminal domain"/>
    <property type="match status" value="1"/>
</dbReference>
<dbReference type="KEGG" id="vg:22619740"/>
<dbReference type="Proteomes" id="UP000202327">
    <property type="component" value="Segment"/>
</dbReference>
<dbReference type="InterPro" id="IPR013509">
    <property type="entry name" value="RNR_lsu_N"/>
</dbReference>
<keyword evidence="3" id="KW-0021">Allosteric enzyme</keyword>
<dbReference type="CDD" id="cd01679">
    <property type="entry name" value="RNR_I"/>
    <property type="match status" value="1"/>
</dbReference>
<evidence type="ECO:0000256" key="4">
    <source>
        <dbReference type="ARBA" id="ARBA00022741"/>
    </source>
</evidence>
<evidence type="ECO:0000256" key="3">
    <source>
        <dbReference type="ARBA" id="ARBA00022533"/>
    </source>
</evidence>
<dbReference type="PROSITE" id="PS51161">
    <property type="entry name" value="ATP_CONE"/>
    <property type="match status" value="1"/>
</dbReference>
<dbReference type="GO" id="GO:0005524">
    <property type="term" value="F:ATP binding"/>
    <property type="evidence" value="ECO:0007669"/>
    <property type="project" value="UniProtKB-UniRule"/>
</dbReference>
<keyword evidence="4 8" id="KW-0547">Nucleotide-binding</keyword>
<dbReference type="PANTHER" id="PTHR11573">
    <property type="entry name" value="RIBONUCLEOSIDE-DIPHOSPHATE REDUCTASE LARGE CHAIN"/>
    <property type="match status" value="1"/>
</dbReference>
<evidence type="ECO:0000256" key="1">
    <source>
        <dbReference type="ARBA" id="ARBA00010406"/>
    </source>
</evidence>
<dbReference type="PANTHER" id="PTHR11573:SF6">
    <property type="entry name" value="RIBONUCLEOSIDE-DIPHOSPHATE REDUCTASE LARGE SUBUNIT"/>
    <property type="match status" value="1"/>
</dbReference>
<evidence type="ECO:0000313" key="11">
    <source>
        <dbReference type="EMBL" id="AIZ48707.1"/>
    </source>
</evidence>
<dbReference type="GO" id="GO:0004748">
    <property type="term" value="F:ribonucleoside-diphosphate reductase activity, thioredoxin disulfide as acceptor"/>
    <property type="evidence" value="ECO:0007669"/>
    <property type="project" value="UniProtKB-EC"/>
</dbReference>
<evidence type="ECO:0000256" key="7">
    <source>
        <dbReference type="ARBA" id="ARBA00023116"/>
    </source>
</evidence>
<keyword evidence="12" id="KW-1185">Reference proteome</keyword>
<dbReference type="RefSeq" id="YP_009112711.1">
    <property type="nucleotide sequence ID" value="NC_025960.1"/>
</dbReference>
<dbReference type="InterPro" id="IPR000788">
    <property type="entry name" value="RNR_lg_C"/>
</dbReference>
<evidence type="ECO:0000256" key="2">
    <source>
        <dbReference type="ARBA" id="ARBA00012274"/>
    </source>
</evidence>
<dbReference type="GeneID" id="22619740"/>
<evidence type="ECO:0000256" key="6">
    <source>
        <dbReference type="ARBA" id="ARBA00023002"/>
    </source>
</evidence>
<dbReference type="InterPro" id="IPR013346">
    <property type="entry name" value="NrdE_NrdA_C"/>
</dbReference>
<dbReference type="UniPathway" id="UPA00326"/>
<dbReference type="PRINTS" id="PR01183">
    <property type="entry name" value="RIBORDTASEM1"/>
</dbReference>
<dbReference type="Gene3D" id="3.20.70.20">
    <property type="match status" value="1"/>
</dbReference>
<name>A0A0A7KRL3_9ABAC</name>
<dbReference type="Pfam" id="PF00317">
    <property type="entry name" value="Ribonuc_red_lgN"/>
    <property type="match status" value="1"/>
</dbReference>
<keyword evidence="6 9" id="KW-0560">Oxidoreductase</keyword>
<evidence type="ECO:0000256" key="8">
    <source>
        <dbReference type="PROSITE-ProRule" id="PRU00492"/>
    </source>
</evidence>
<feature type="domain" description="ATP-cone" evidence="10">
    <location>
        <begin position="3"/>
        <end position="94"/>
    </location>
</feature>
<keyword evidence="5 8" id="KW-0067">ATP-binding</keyword>
<evidence type="ECO:0000259" key="10">
    <source>
        <dbReference type="PROSITE" id="PS51161"/>
    </source>
</evidence>
<dbReference type="InterPro" id="IPR039718">
    <property type="entry name" value="Rrm1"/>
</dbReference>
<dbReference type="Pfam" id="PF02867">
    <property type="entry name" value="Ribonuc_red_lgC"/>
    <property type="match status" value="1"/>
</dbReference>
<dbReference type="EC" id="1.17.4.1" evidence="2 9"/>
<dbReference type="EMBL" id="KM102981">
    <property type="protein sequence ID" value="AIZ48707.1"/>
    <property type="molecule type" value="Genomic_DNA"/>
</dbReference>
<dbReference type="SUPFAM" id="SSF51998">
    <property type="entry name" value="PFL-like glycyl radical enzymes"/>
    <property type="match status" value="1"/>
</dbReference>
<dbReference type="Pfam" id="PF03477">
    <property type="entry name" value="ATP-cone"/>
    <property type="match status" value="1"/>
</dbReference>
<keyword evidence="7 9" id="KW-0215">Deoxyribonucleotide synthesis</keyword>
<evidence type="ECO:0000256" key="9">
    <source>
        <dbReference type="RuleBase" id="RU003410"/>
    </source>
</evidence>
<evidence type="ECO:0000313" key="12">
    <source>
        <dbReference type="Proteomes" id="UP000202327"/>
    </source>
</evidence>
<dbReference type="PROSITE" id="PS00089">
    <property type="entry name" value="RIBORED_LARGE"/>
    <property type="match status" value="1"/>
</dbReference>
<dbReference type="InterPro" id="IPR005144">
    <property type="entry name" value="ATP-cone_dom"/>
</dbReference>
<accession>A0A0A7KRL3</accession>
<reference evidence="11 12" key="1">
    <citation type="journal article" date="2015" name="Virus Genes">
        <title>The genome sequence of Agrotis segetum nucleopolyhedrovirus B (AgseNPV-B) reveals a new baculovirus species within the Agrotis baculovirus complex.</title>
        <authorList>
            <person name="Wennmann J.T."/>
            <person name="Gueli Alletti G."/>
            <person name="Jehle J.A."/>
        </authorList>
    </citation>
    <scope>NUCLEOTIDE SEQUENCE [LARGE SCALE GENOMIC DNA]</scope>
    <source>
        <strain evidence="11">English</strain>
    </source>
</reference>
<evidence type="ECO:0000256" key="5">
    <source>
        <dbReference type="ARBA" id="ARBA00022840"/>
    </source>
</evidence>
<dbReference type="OrthoDB" id="2980at10239"/>
<dbReference type="InterPro" id="IPR008926">
    <property type="entry name" value="RNR_R1-su_N"/>
</dbReference>
<proteinExistence type="inferred from homology"/>
<comment type="catalytic activity">
    <reaction evidence="9">
        <text>a 2'-deoxyribonucleoside 5'-diphosphate + [thioredoxin]-disulfide + H2O = a ribonucleoside 5'-diphosphate + [thioredoxin]-dithiol</text>
        <dbReference type="Rhea" id="RHEA:23252"/>
        <dbReference type="Rhea" id="RHEA-COMP:10698"/>
        <dbReference type="Rhea" id="RHEA-COMP:10700"/>
        <dbReference type="ChEBI" id="CHEBI:15377"/>
        <dbReference type="ChEBI" id="CHEBI:29950"/>
        <dbReference type="ChEBI" id="CHEBI:50058"/>
        <dbReference type="ChEBI" id="CHEBI:57930"/>
        <dbReference type="ChEBI" id="CHEBI:73316"/>
        <dbReference type="EC" id="1.17.4.1"/>
    </reaction>
</comment>
<dbReference type="NCBIfam" id="TIGR02506">
    <property type="entry name" value="NrdE_NrdA"/>
    <property type="match status" value="1"/>
</dbReference>
<comment type="function">
    <text evidence="9">Provides the precursors necessary for DNA synthesis. Catalyzes the biosynthesis of deoxyribonucleotides from the corresponding ribonucleotides.</text>
</comment>